<dbReference type="PANTHER" id="PTHR34583:SF2">
    <property type="entry name" value="ANTIPORTER SUBUNIT MNHC2-RELATED"/>
    <property type="match status" value="1"/>
</dbReference>
<protein>
    <submittedName>
        <fullName evidence="8">Na+/H+ antiporter subunit C</fullName>
    </submittedName>
</protein>
<dbReference type="RefSeq" id="WP_252469884.1">
    <property type="nucleotide sequence ID" value="NZ_JALBWM010000063.1"/>
</dbReference>
<feature type="transmembrane region" description="Helical" evidence="7">
    <location>
        <begin position="29"/>
        <end position="49"/>
    </location>
</feature>
<comment type="subcellular location">
    <subcellularLocation>
        <location evidence="1">Cell membrane</location>
        <topology evidence="1">Multi-pass membrane protein</topology>
    </subcellularLocation>
</comment>
<dbReference type="Gene3D" id="1.10.287.3510">
    <property type="match status" value="1"/>
</dbReference>
<evidence type="ECO:0000256" key="1">
    <source>
        <dbReference type="ARBA" id="ARBA00004651"/>
    </source>
</evidence>
<keyword evidence="5 7" id="KW-1133">Transmembrane helix</keyword>
<dbReference type="Pfam" id="PF00420">
    <property type="entry name" value="Oxidored_q2"/>
    <property type="match status" value="1"/>
</dbReference>
<accession>A0A9X2ETU2</accession>
<dbReference type="NCBIfam" id="NF009301">
    <property type="entry name" value="PRK12658.1"/>
    <property type="match status" value="1"/>
</dbReference>
<sequence>MEGPLAVVVGILIATGVYLMLARDLLHYLFGLVLISNAANLAIFIAGRLTRASPPLIPEGQEAPQIVVANPLPQALILTAIVIGFGLLAFALALIAQVYRELGTLDVDRMRIAEPVRPKRKKSL</sequence>
<dbReference type="InterPro" id="IPR039428">
    <property type="entry name" value="NUOK/Mnh_C1-like"/>
</dbReference>
<comment type="caution">
    <text evidence="8">The sequence shown here is derived from an EMBL/GenBank/DDBJ whole genome shotgun (WGS) entry which is preliminary data.</text>
</comment>
<comment type="similarity">
    <text evidence="2">Belongs to the CPA3 antiporters (TC 2.A.63) subunit C family.</text>
</comment>
<gene>
    <name evidence="8" type="ORF">MO867_13930</name>
</gene>
<dbReference type="EMBL" id="JALBWM010000063">
    <property type="protein sequence ID" value="MCO1335433.1"/>
    <property type="molecule type" value="Genomic_DNA"/>
</dbReference>
<dbReference type="AlphaFoldDB" id="A0A9X2ETU2"/>
<reference evidence="8" key="1">
    <citation type="journal article" date="2022" name="Arch. Microbiol.">
        <title>Microbulbifer okhotskensis sp. nov., isolated from a deep bottom sediment of the Okhotsk Sea.</title>
        <authorList>
            <person name="Romanenko L."/>
            <person name="Kurilenko V."/>
            <person name="Otstavnykh N."/>
            <person name="Velansky P."/>
            <person name="Isaeva M."/>
            <person name="Mikhailov V."/>
        </authorList>
    </citation>
    <scope>NUCLEOTIDE SEQUENCE</scope>
    <source>
        <strain evidence="8">OS29</strain>
    </source>
</reference>
<keyword evidence="6 7" id="KW-0472">Membrane</keyword>
<evidence type="ECO:0000256" key="3">
    <source>
        <dbReference type="ARBA" id="ARBA00022475"/>
    </source>
</evidence>
<evidence type="ECO:0000256" key="4">
    <source>
        <dbReference type="ARBA" id="ARBA00022692"/>
    </source>
</evidence>
<organism evidence="8 9">
    <name type="scientific">Microbulbifer okhotskensis</name>
    <dbReference type="NCBI Taxonomy" id="2926617"/>
    <lineage>
        <taxon>Bacteria</taxon>
        <taxon>Pseudomonadati</taxon>
        <taxon>Pseudomonadota</taxon>
        <taxon>Gammaproteobacteria</taxon>
        <taxon>Cellvibrionales</taxon>
        <taxon>Microbulbiferaceae</taxon>
        <taxon>Microbulbifer</taxon>
    </lineage>
</organism>
<evidence type="ECO:0000256" key="2">
    <source>
        <dbReference type="ARBA" id="ARBA00010388"/>
    </source>
</evidence>
<dbReference type="PANTHER" id="PTHR34583">
    <property type="entry name" value="ANTIPORTER SUBUNIT MNHC2-RELATED"/>
    <property type="match status" value="1"/>
</dbReference>
<keyword evidence="4 7" id="KW-0812">Transmembrane</keyword>
<dbReference type="GO" id="GO:0005886">
    <property type="term" value="C:plasma membrane"/>
    <property type="evidence" value="ECO:0007669"/>
    <property type="project" value="UniProtKB-SubCell"/>
</dbReference>
<evidence type="ECO:0000256" key="6">
    <source>
        <dbReference type="ARBA" id="ARBA00023136"/>
    </source>
</evidence>
<keyword evidence="3" id="KW-1003">Cell membrane</keyword>
<keyword evidence="9" id="KW-1185">Reference proteome</keyword>
<evidence type="ECO:0000313" key="9">
    <source>
        <dbReference type="Proteomes" id="UP001139028"/>
    </source>
</evidence>
<proteinExistence type="inferred from homology"/>
<evidence type="ECO:0000313" key="8">
    <source>
        <dbReference type="EMBL" id="MCO1335433.1"/>
    </source>
</evidence>
<dbReference type="Proteomes" id="UP001139028">
    <property type="component" value="Unassembled WGS sequence"/>
</dbReference>
<evidence type="ECO:0000256" key="7">
    <source>
        <dbReference type="SAM" id="Phobius"/>
    </source>
</evidence>
<dbReference type="InterPro" id="IPR050601">
    <property type="entry name" value="CPA3_antiporter_subunitC"/>
</dbReference>
<evidence type="ECO:0000256" key="5">
    <source>
        <dbReference type="ARBA" id="ARBA00022989"/>
    </source>
</evidence>
<feature type="transmembrane region" description="Helical" evidence="7">
    <location>
        <begin position="6"/>
        <end position="22"/>
    </location>
</feature>
<name>A0A9X2ETU2_9GAMM</name>
<feature type="transmembrane region" description="Helical" evidence="7">
    <location>
        <begin position="75"/>
        <end position="99"/>
    </location>
</feature>